<evidence type="ECO:0000256" key="4">
    <source>
        <dbReference type="SAM" id="MobiDB-lite"/>
    </source>
</evidence>
<evidence type="ECO:0000313" key="7">
    <source>
        <dbReference type="Proteomes" id="UP000554482"/>
    </source>
</evidence>
<dbReference type="AlphaFoldDB" id="A0A7J6WE13"/>
<keyword evidence="3" id="KW-0378">Hydrolase</keyword>
<dbReference type="Proteomes" id="UP000554482">
    <property type="component" value="Unassembled WGS sequence"/>
</dbReference>
<dbReference type="Pfam" id="PF02902">
    <property type="entry name" value="Peptidase_C48"/>
    <property type="match status" value="1"/>
</dbReference>
<dbReference type="OrthoDB" id="1703091at2759"/>
<feature type="compositionally biased region" description="Basic residues" evidence="4">
    <location>
        <begin position="78"/>
        <end position="92"/>
    </location>
</feature>
<dbReference type="EMBL" id="JABWDY010017004">
    <property type="protein sequence ID" value="KAF5195674.1"/>
    <property type="molecule type" value="Genomic_DNA"/>
</dbReference>
<dbReference type="InterPro" id="IPR038765">
    <property type="entry name" value="Papain-like_cys_pep_sf"/>
</dbReference>
<proteinExistence type="inferred from homology"/>
<name>A0A7J6WE13_THATH</name>
<evidence type="ECO:0000256" key="2">
    <source>
        <dbReference type="ARBA" id="ARBA00022670"/>
    </source>
</evidence>
<keyword evidence="2" id="KW-0645">Protease</keyword>
<keyword evidence="7" id="KW-1185">Reference proteome</keyword>
<dbReference type="InterPro" id="IPR003653">
    <property type="entry name" value="Peptidase_C48_C"/>
</dbReference>
<sequence length="358" mass="40923">MENIMDVETDDGKHDEVVENLIDNLEIRKTSHNLELMPNFKNFDEDYEVLARKENLKIKAIENRPAVPKPTPNSNPKPKARGKGKAKGKGKVKCKDIVSKNNQETKLDEWSKTNCCAFLTDLQSNVVLYFNKNADGRVPAWRETNGELIIQGCNVNDLMTESSIDFSTMLRDFKGSMREKHYWENFVDTFTGEEEVFFLPYNSSNSAQSKEGHHYTLLVVDRKADNQWQHFDFIGGRYPSKKFVLDDAKTMISHFGPMLNAKLSSLGIKEWLIKPTTNMKQVTNLPDQGAAANCALFVCKFMEYIALQQNIPASISETEMLELRAILSFEILSDGHESWDEESWKNEEAAVKFQMNEA</sequence>
<reference evidence="6 7" key="1">
    <citation type="submission" date="2020-06" db="EMBL/GenBank/DDBJ databases">
        <title>Transcriptomic and genomic resources for Thalictrum thalictroides and T. hernandezii: Facilitating candidate gene discovery in an emerging model plant lineage.</title>
        <authorList>
            <person name="Arias T."/>
            <person name="Riano-Pachon D.M."/>
            <person name="Di Stilio V.S."/>
        </authorList>
    </citation>
    <scope>NUCLEOTIDE SEQUENCE [LARGE SCALE GENOMIC DNA]</scope>
    <source>
        <strain evidence="7">cv. WT478/WT964</strain>
        <tissue evidence="6">Leaves</tissue>
    </source>
</reference>
<accession>A0A7J6WE13</accession>
<dbReference type="GO" id="GO:0006508">
    <property type="term" value="P:proteolysis"/>
    <property type="evidence" value="ECO:0007669"/>
    <property type="project" value="UniProtKB-KW"/>
</dbReference>
<comment type="similarity">
    <text evidence="1">Belongs to the peptidase C48 family.</text>
</comment>
<gene>
    <name evidence="6" type="ORF">FRX31_014739</name>
</gene>
<feature type="region of interest" description="Disordered" evidence="4">
    <location>
        <begin position="61"/>
        <end position="93"/>
    </location>
</feature>
<dbReference type="PROSITE" id="PS50600">
    <property type="entry name" value="ULP_PROTEASE"/>
    <property type="match status" value="1"/>
</dbReference>
<evidence type="ECO:0000256" key="1">
    <source>
        <dbReference type="ARBA" id="ARBA00005234"/>
    </source>
</evidence>
<evidence type="ECO:0000313" key="6">
    <source>
        <dbReference type="EMBL" id="KAF5195674.1"/>
    </source>
</evidence>
<organism evidence="6 7">
    <name type="scientific">Thalictrum thalictroides</name>
    <name type="common">Rue-anemone</name>
    <name type="synonym">Anemone thalictroides</name>
    <dbReference type="NCBI Taxonomy" id="46969"/>
    <lineage>
        <taxon>Eukaryota</taxon>
        <taxon>Viridiplantae</taxon>
        <taxon>Streptophyta</taxon>
        <taxon>Embryophyta</taxon>
        <taxon>Tracheophyta</taxon>
        <taxon>Spermatophyta</taxon>
        <taxon>Magnoliopsida</taxon>
        <taxon>Ranunculales</taxon>
        <taxon>Ranunculaceae</taxon>
        <taxon>Thalictroideae</taxon>
        <taxon>Thalictrum</taxon>
    </lineage>
</organism>
<dbReference type="GO" id="GO:0008234">
    <property type="term" value="F:cysteine-type peptidase activity"/>
    <property type="evidence" value="ECO:0007669"/>
    <property type="project" value="InterPro"/>
</dbReference>
<protein>
    <recommendedName>
        <fullName evidence="5">Ubiquitin-like protease family profile domain-containing protein</fullName>
    </recommendedName>
</protein>
<comment type="caution">
    <text evidence="6">The sequence shown here is derived from an EMBL/GenBank/DDBJ whole genome shotgun (WGS) entry which is preliminary data.</text>
</comment>
<feature type="domain" description="Ubiquitin-like protease family profile" evidence="5">
    <location>
        <begin position="97"/>
        <end position="305"/>
    </location>
</feature>
<evidence type="ECO:0000259" key="5">
    <source>
        <dbReference type="PROSITE" id="PS50600"/>
    </source>
</evidence>
<dbReference type="Gene3D" id="3.40.395.10">
    <property type="entry name" value="Adenoviral Proteinase, Chain A"/>
    <property type="match status" value="1"/>
</dbReference>
<dbReference type="SUPFAM" id="SSF54001">
    <property type="entry name" value="Cysteine proteinases"/>
    <property type="match status" value="1"/>
</dbReference>
<evidence type="ECO:0000256" key="3">
    <source>
        <dbReference type="ARBA" id="ARBA00022801"/>
    </source>
</evidence>